<dbReference type="Pfam" id="PF02617">
    <property type="entry name" value="ClpS"/>
    <property type="match status" value="1"/>
</dbReference>
<evidence type="ECO:0000313" key="3">
    <source>
        <dbReference type="Proteomes" id="UP000320011"/>
    </source>
</evidence>
<dbReference type="InterPro" id="IPR003769">
    <property type="entry name" value="ClpS_core"/>
</dbReference>
<dbReference type="OrthoDB" id="3628746at2"/>
<dbReference type="GO" id="GO:0008233">
    <property type="term" value="F:peptidase activity"/>
    <property type="evidence" value="ECO:0007669"/>
    <property type="project" value="UniProtKB-KW"/>
</dbReference>
<reference evidence="2 3" key="2">
    <citation type="submission" date="2019-08" db="EMBL/GenBank/DDBJ databases">
        <title>Amycolatopsis acidicola sp. nov., isolated from peat swamp forest soil.</title>
        <authorList>
            <person name="Srisuk N."/>
        </authorList>
    </citation>
    <scope>NUCLEOTIDE SEQUENCE [LARGE SCALE GENOMIC DNA]</scope>
    <source>
        <strain evidence="2 3">TBRC 6029</strain>
    </source>
</reference>
<gene>
    <name evidence="2" type="ORF">FNH05_00345</name>
</gene>
<dbReference type="InterPro" id="IPR014719">
    <property type="entry name" value="Ribosomal_bL12_C/ClpS-like"/>
</dbReference>
<dbReference type="GO" id="GO:0006508">
    <property type="term" value="P:proteolysis"/>
    <property type="evidence" value="ECO:0007669"/>
    <property type="project" value="UniProtKB-KW"/>
</dbReference>
<organism evidence="2 3">
    <name type="scientific">Amycolatopsis rhizosphaerae</name>
    <dbReference type="NCBI Taxonomy" id="2053003"/>
    <lineage>
        <taxon>Bacteria</taxon>
        <taxon>Bacillati</taxon>
        <taxon>Actinomycetota</taxon>
        <taxon>Actinomycetes</taxon>
        <taxon>Pseudonocardiales</taxon>
        <taxon>Pseudonocardiaceae</taxon>
        <taxon>Amycolatopsis</taxon>
    </lineage>
</organism>
<proteinExistence type="predicted"/>
<keyword evidence="2" id="KW-0645">Protease</keyword>
<dbReference type="SUPFAM" id="SSF54736">
    <property type="entry name" value="ClpS-like"/>
    <property type="match status" value="1"/>
</dbReference>
<evidence type="ECO:0000313" key="2">
    <source>
        <dbReference type="EMBL" id="TVT62911.1"/>
    </source>
</evidence>
<dbReference type="AlphaFoldDB" id="A0A558DPF1"/>
<comment type="caution">
    <text evidence="2">The sequence shown here is derived from an EMBL/GenBank/DDBJ whole genome shotgun (WGS) entry which is preliminary data.</text>
</comment>
<feature type="domain" description="Adaptor protein ClpS core" evidence="1">
    <location>
        <begin position="5"/>
        <end position="72"/>
    </location>
</feature>
<sequence>MAVEDERPWAVVVHNDDVNTHIGVAYAVREAYGLPAERGLMLADDVHNAGEAELTWCSGREQAEETVRQLQLLGLRATVRGTSRG</sequence>
<protein>
    <submittedName>
        <fullName evidence="2">ATP-dependent Clp protease adaptor ClpS</fullName>
    </submittedName>
</protein>
<keyword evidence="2" id="KW-0378">Hydrolase</keyword>
<keyword evidence="3" id="KW-1185">Reference proteome</keyword>
<dbReference type="Gene3D" id="3.30.1390.10">
    <property type="match status" value="1"/>
</dbReference>
<evidence type="ECO:0000259" key="1">
    <source>
        <dbReference type="Pfam" id="PF02617"/>
    </source>
</evidence>
<dbReference type="EMBL" id="VJWX01000002">
    <property type="protein sequence ID" value="TVT62911.1"/>
    <property type="molecule type" value="Genomic_DNA"/>
</dbReference>
<dbReference type="Proteomes" id="UP000320011">
    <property type="component" value="Unassembled WGS sequence"/>
</dbReference>
<dbReference type="GO" id="GO:0030163">
    <property type="term" value="P:protein catabolic process"/>
    <property type="evidence" value="ECO:0007669"/>
    <property type="project" value="InterPro"/>
</dbReference>
<reference evidence="2 3" key="1">
    <citation type="submission" date="2019-07" db="EMBL/GenBank/DDBJ databases">
        <authorList>
            <person name="Duangmal K."/>
            <person name="Teo W.F.A."/>
        </authorList>
    </citation>
    <scope>NUCLEOTIDE SEQUENCE [LARGE SCALE GENOMIC DNA]</scope>
    <source>
        <strain evidence="2 3">TBRC 6029</strain>
    </source>
</reference>
<accession>A0A558DPF1</accession>
<name>A0A558DPF1_9PSEU</name>